<reference evidence="2 3" key="1">
    <citation type="submission" date="2024-02" db="EMBL/GenBank/DDBJ databases">
        <authorList>
            <person name="Chen Y."/>
            <person name="Shah S."/>
            <person name="Dougan E. K."/>
            <person name="Thang M."/>
            <person name="Chan C."/>
        </authorList>
    </citation>
    <scope>NUCLEOTIDE SEQUENCE [LARGE SCALE GENOMIC DNA]</scope>
</reference>
<proteinExistence type="predicted"/>
<accession>A0ABP0R2Y0</accession>
<protein>
    <submittedName>
        <fullName evidence="2">Uncharacterized protein</fullName>
    </submittedName>
</protein>
<feature type="region of interest" description="Disordered" evidence="1">
    <location>
        <begin position="72"/>
        <end position="95"/>
    </location>
</feature>
<evidence type="ECO:0000313" key="3">
    <source>
        <dbReference type="Proteomes" id="UP001642464"/>
    </source>
</evidence>
<dbReference type="EMBL" id="CAXAMM010040707">
    <property type="protein sequence ID" value="CAK9094921.1"/>
    <property type="molecule type" value="Genomic_DNA"/>
</dbReference>
<gene>
    <name evidence="2" type="ORF">SCF082_LOCUS44595</name>
</gene>
<comment type="caution">
    <text evidence="2">The sequence shown here is derived from an EMBL/GenBank/DDBJ whole genome shotgun (WGS) entry which is preliminary data.</text>
</comment>
<evidence type="ECO:0000256" key="1">
    <source>
        <dbReference type="SAM" id="MobiDB-lite"/>
    </source>
</evidence>
<sequence>MSGEAADDVAKVLARLKSAGVELDSEAMQALETVPSEHVVEILTYVEENSNYLRNPSKYVMSTIARGYKPKSLGTGREATPSGSVSTVDAGAPNDPAANDPETMERLLLQAQKMLVVLSNEALAALADLSTEHAVEMLEFVLERSQDLRDVSKFIVGNVARGFKSFRLGVRRSGGDPEMKMYMQQLQDNGMPLEMVAQQALQRVPVSQAVEILEFVVDNLAQLKNPSSYVCSSVYRASLGAEAKGGGEWGWSPESVC</sequence>
<organism evidence="2 3">
    <name type="scientific">Durusdinium trenchii</name>
    <dbReference type="NCBI Taxonomy" id="1381693"/>
    <lineage>
        <taxon>Eukaryota</taxon>
        <taxon>Sar</taxon>
        <taxon>Alveolata</taxon>
        <taxon>Dinophyceae</taxon>
        <taxon>Suessiales</taxon>
        <taxon>Symbiodiniaceae</taxon>
        <taxon>Durusdinium</taxon>
    </lineage>
</organism>
<name>A0ABP0R2Y0_9DINO</name>
<evidence type="ECO:0000313" key="2">
    <source>
        <dbReference type="EMBL" id="CAK9094921.1"/>
    </source>
</evidence>
<keyword evidence="3" id="KW-1185">Reference proteome</keyword>
<dbReference type="Proteomes" id="UP001642464">
    <property type="component" value="Unassembled WGS sequence"/>
</dbReference>